<dbReference type="InterPro" id="IPR007493">
    <property type="entry name" value="DUF538"/>
</dbReference>
<dbReference type="Proteomes" id="UP001210211">
    <property type="component" value="Unassembled WGS sequence"/>
</dbReference>
<dbReference type="InterPro" id="IPR036758">
    <property type="entry name" value="At5g01610-like"/>
</dbReference>
<dbReference type="SUPFAM" id="SSF141562">
    <property type="entry name" value="At5g01610-like"/>
    <property type="match status" value="1"/>
</dbReference>
<feature type="signal peptide" evidence="1">
    <location>
        <begin position="1"/>
        <end position="24"/>
    </location>
</feature>
<keyword evidence="3" id="KW-1185">Reference proteome</keyword>
<feature type="chain" id="PRO_5042011545" evidence="1">
    <location>
        <begin position="25"/>
        <end position="178"/>
    </location>
</feature>
<organism evidence="2 3">
    <name type="scientific">Rhynchospora tenuis</name>
    <dbReference type="NCBI Taxonomy" id="198213"/>
    <lineage>
        <taxon>Eukaryota</taxon>
        <taxon>Viridiplantae</taxon>
        <taxon>Streptophyta</taxon>
        <taxon>Embryophyta</taxon>
        <taxon>Tracheophyta</taxon>
        <taxon>Spermatophyta</taxon>
        <taxon>Magnoliopsida</taxon>
        <taxon>Liliopsida</taxon>
        <taxon>Poales</taxon>
        <taxon>Cyperaceae</taxon>
        <taxon>Cyperoideae</taxon>
        <taxon>Rhynchosporeae</taxon>
        <taxon>Rhynchospora</taxon>
    </lineage>
</organism>
<dbReference type="Gene3D" id="2.30.240.10">
    <property type="entry name" value="At5g01610-like"/>
    <property type="match status" value="1"/>
</dbReference>
<dbReference type="EMBL" id="JAMRDG010000002">
    <property type="protein sequence ID" value="KAJ3687239.1"/>
    <property type="molecule type" value="Genomic_DNA"/>
</dbReference>
<comment type="caution">
    <text evidence="2">The sequence shown here is derived from an EMBL/GenBank/DDBJ whole genome shotgun (WGS) entry which is preliminary data.</text>
</comment>
<evidence type="ECO:0000256" key="1">
    <source>
        <dbReference type="SAM" id="SignalP"/>
    </source>
</evidence>
<dbReference type="AlphaFoldDB" id="A0AAD5Z5G9"/>
<gene>
    <name evidence="2" type="ORF">LUZ61_016403</name>
</gene>
<reference evidence="2 3" key="1">
    <citation type="journal article" date="2022" name="Cell">
        <title>Repeat-based holocentromeres influence genome architecture and karyotype evolution.</title>
        <authorList>
            <person name="Hofstatter P.G."/>
            <person name="Thangavel G."/>
            <person name="Lux T."/>
            <person name="Neumann P."/>
            <person name="Vondrak T."/>
            <person name="Novak P."/>
            <person name="Zhang M."/>
            <person name="Costa L."/>
            <person name="Castellani M."/>
            <person name="Scott A."/>
            <person name="Toegelov H."/>
            <person name="Fuchs J."/>
            <person name="Mata-Sucre Y."/>
            <person name="Dias Y."/>
            <person name="Vanzela A.L.L."/>
            <person name="Huettel B."/>
            <person name="Almeida C.C.S."/>
            <person name="Simkova H."/>
            <person name="Souza G."/>
            <person name="Pedrosa-Harand A."/>
            <person name="Macas J."/>
            <person name="Mayer K.F.X."/>
            <person name="Houben A."/>
            <person name="Marques A."/>
        </authorList>
    </citation>
    <scope>NUCLEOTIDE SEQUENCE [LARGE SCALE GENOMIC DNA]</scope>
    <source>
        <strain evidence="2">RhyTen1mFocal</strain>
    </source>
</reference>
<sequence>MECSSSPLPLFLLLLLSLSLSISATSATSAESPSSGNTTIYDILPKYGLPPGIFPDTVTSFSLSEDGALSVNLSGPCQVEFDYLVSFDATITGVLRYGVLDCLKGIQARRFLIWFDIDRIKVDLPPTNYIYFDVGWITRKLGVDQFLTIHSCKSSCRVSRTINGAFQWAKDFVTDLFW</sequence>
<dbReference type="PANTHER" id="PTHR31676:SF71">
    <property type="entry name" value="EXPRESSED PROTEIN"/>
    <property type="match status" value="1"/>
</dbReference>
<evidence type="ECO:0000313" key="2">
    <source>
        <dbReference type="EMBL" id="KAJ3687239.1"/>
    </source>
</evidence>
<name>A0AAD5Z5G9_9POAL</name>
<dbReference type="PANTHER" id="PTHR31676">
    <property type="entry name" value="T31J12.3 PROTEIN-RELATED"/>
    <property type="match status" value="1"/>
</dbReference>
<keyword evidence="1" id="KW-0732">Signal</keyword>
<protein>
    <submittedName>
        <fullName evidence="2">Uncharacterized protein</fullName>
    </submittedName>
</protein>
<proteinExistence type="predicted"/>
<accession>A0AAD5Z5G9</accession>
<dbReference type="Pfam" id="PF04398">
    <property type="entry name" value="DUF538"/>
    <property type="match status" value="1"/>
</dbReference>
<evidence type="ECO:0000313" key="3">
    <source>
        <dbReference type="Proteomes" id="UP001210211"/>
    </source>
</evidence>